<comment type="caution">
    <text evidence="1">The sequence shown here is derived from an EMBL/GenBank/DDBJ whole genome shotgun (WGS) entry which is preliminary data.</text>
</comment>
<dbReference type="Proteomes" id="UP001054252">
    <property type="component" value="Unassembled WGS sequence"/>
</dbReference>
<organism evidence="1 2">
    <name type="scientific">Rubroshorea leprosula</name>
    <dbReference type="NCBI Taxonomy" id="152421"/>
    <lineage>
        <taxon>Eukaryota</taxon>
        <taxon>Viridiplantae</taxon>
        <taxon>Streptophyta</taxon>
        <taxon>Embryophyta</taxon>
        <taxon>Tracheophyta</taxon>
        <taxon>Spermatophyta</taxon>
        <taxon>Magnoliopsida</taxon>
        <taxon>eudicotyledons</taxon>
        <taxon>Gunneridae</taxon>
        <taxon>Pentapetalae</taxon>
        <taxon>rosids</taxon>
        <taxon>malvids</taxon>
        <taxon>Malvales</taxon>
        <taxon>Dipterocarpaceae</taxon>
        <taxon>Rubroshorea</taxon>
    </lineage>
</organism>
<evidence type="ECO:0000313" key="1">
    <source>
        <dbReference type="EMBL" id="GKV49663.1"/>
    </source>
</evidence>
<protein>
    <submittedName>
        <fullName evidence="1">Uncharacterized protein</fullName>
    </submittedName>
</protein>
<proteinExistence type="predicted"/>
<dbReference type="EMBL" id="BPVZ01000311">
    <property type="protein sequence ID" value="GKV49663.1"/>
    <property type="molecule type" value="Genomic_DNA"/>
</dbReference>
<name>A0AAV5MJJ7_9ROSI</name>
<evidence type="ECO:0000313" key="2">
    <source>
        <dbReference type="Proteomes" id="UP001054252"/>
    </source>
</evidence>
<gene>
    <name evidence="1" type="ORF">SLEP1_g56401</name>
</gene>
<accession>A0AAV5MJJ7</accession>
<reference evidence="1 2" key="1">
    <citation type="journal article" date="2021" name="Commun. Biol.">
        <title>The genome of Shorea leprosula (Dipterocarpaceae) highlights the ecological relevance of drought in aseasonal tropical rainforests.</title>
        <authorList>
            <person name="Ng K.K.S."/>
            <person name="Kobayashi M.J."/>
            <person name="Fawcett J.A."/>
            <person name="Hatakeyama M."/>
            <person name="Paape T."/>
            <person name="Ng C.H."/>
            <person name="Ang C.C."/>
            <person name="Tnah L.H."/>
            <person name="Lee C.T."/>
            <person name="Nishiyama T."/>
            <person name="Sese J."/>
            <person name="O'Brien M.J."/>
            <person name="Copetti D."/>
            <person name="Mohd Noor M.I."/>
            <person name="Ong R.C."/>
            <person name="Putra M."/>
            <person name="Sireger I.Z."/>
            <person name="Indrioko S."/>
            <person name="Kosugi Y."/>
            <person name="Izuno A."/>
            <person name="Isagi Y."/>
            <person name="Lee S.L."/>
            <person name="Shimizu K.K."/>
        </authorList>
    </citation>
    <scope>NUCLEOTIDE SEQUENCE [LARGE SCALE GENOMIC DNA]</scope>
    <source>
        <strain evidence="1">214</strain>
    </source>
</reference>
<keyword evidence="2" id="KW-1185">Reference proteome</keyword>
<dbReference type="AlphaFoldDB" id="A0AAV5MJJ7"/>
<sequence length="58" mass="6743">MYLTHSIVHLFSHQLPSSLHSSSIGWSNDWGQKRLEVEDEAHWKRLSKSVVKERILGT</sequence>